<comment type="caution">
    <text evidence="8">The sequence shown here is derived from an EMBL/GenBank/DDBJ whole genome shotgun (WGS) entry which is preliminary data.</text>
</comment>
<dbReference type="InterPro" id="IPR051906">
    <property type="entry name" value="TolC-like"/>
</dbReference>
<keyword evidence="9" id="KW-1185">Reference proteome</keyword>
<comment type="similarity">
    <text evidence="2">Belongs to the outer membrane factor (OMF) (TC 1.B.17) family.</text>
</comment>
<dbReference type="GO" id="GO:0015562">
    <property type="term" value="F:efflux transmembrane transporter activity"/>
    <property type="evidence" value="ECO:0007669"/>
    <property type="project" value="InterPro"/>
</dbReference>
<evidence type="ECO:0000313" key="8">
    <source>
        <dbReference type="EMBL" id="TXC75631.1"/>
    </source>
</evidence>
<dbReference type="InterPro" id="IPR003423">
    <property type="entry name" value="OMP_efflux"/>
</dbReference>
<dbReference type="AlphaFoldDB" id="A0A5C6UTR9"/>
<keyword evidence="3" id="KW-0813">Transport</keyword>
<keyword evidence="6" id="KW-0472">Membrane</keyword>
<organism evidence="8 9">
    <name type="scientific">Luteibaculum oceani</name>
    <dbReference type="NCBI Taxonomy" id="1294296"/>
    <lineage>
        <taxon>Bacteria</taxon>
        <taxon>Pseudomonadati</taxon>
        <taxon>Bacteroidota</taxon>
        <taxon>Flavobacteriia</taxon>
        <taxon>Flavobacteriales</taxon>
        <taxon>Luteibaculaceae</taxon>
        <taxon>Luteibaculum</taxon>
    </lineage>
</organism>
<dbReference type="PANTHER" id="PTHR30026">
    <property type="entry name" value="OUTER MEMBRANE PROTEIN TOLC"/>
    <property type="match status" value="1"/>
</dbReference>
<evidence type="ECO:0000256" key="3">
    <source>
        <dbReference type="ARBA" id="ARBA00022448"/>
    </source>
</evidence>
<evidence type="ECO:0000256" key="4">
    <source>
        <dbReference type="ARBA" id="ARBA00022452"/>
    </source>
</evidence>
<sequence>MRYIYSLVFIALAASVFGQDNKWSLQECIDYAMKNNIAIKTSELQTQISEYSKTQAKLDLLPSLNASGTHGYNWGQTIDPFTNQFATRRVRTNSVGISSQVTLFGGFQKLNQIKKSEYDYKAAKASADQQKNDVALSIANFYVNVLFAQDLLEIAENQLEISQLQKDRIKKLVEVGQLPKSNLLDAESQLALDEATMVQRENDLALAYLSLYQVLQLQPDMKIEVEEPELLEVSSSFLSQNPLEIYKTAVENLPQIKASEFQVKSAEKSLDIAQGAALPSITARTSYGSGYSGNNRVLRSDADPTLAIDTIGIVANSMEEVVAPRIEFQDSDFRTKNFSDQLNDNINYSVSFSLVIPLFNGYGARTAVKQQRLNAQISNYQLQQTKNTLLQDIERAYADAKASLKSYEAAKKSKDAAEEAFKYADIRYTQNLINQVEFSNAKVRLSNALLELSRSKFDFIFKVKVLEFYKGEQISF</sequence>
<dbReference type="OrthoDB" id="9811587at2"/>
<dbReference type="EMBL" id="VORB01000012">
    <property type="protein sequence ID" value="TXC75631.1"/>
    <property type="molecule type" value="Genomic_DNA"/>
</dbReference>
<dbReference type="PANTHER" id="PTHR30026:SF20">
    <property type="entry name" value="OUTER MEMBRANE PROTEIN TOLC"/>
    <property type="match status" value="1"/>
</dbReference>
<keyword evidence="5" id="KW-0812">Transmembrane</keyword>
<evidence type="ECO:0000256" key="7">
    <source>
        <dbReference type="ARBA" id="ARBA00023237"/>
    </source>
</evidence>
<keyword evidence="4" id="KW-1134">Transmembrane beta strand</keyword>
<name>A0A5C6UTR9_9FLAO</name>
<proteinExistence type="inferred from homology"/>
<accession>A0A5C6UTR9</accession>
<dbReference type="GO" id="GO:0015288">
    <property type="term" value="F:porin activity"/>
    <property type="evidence" value="ECO:0007669"/>
    <property type="project" value="TreeGrafter"/>
</dbReference>
<evidence type="ECO:0000256" key="5">
    <source>
        <dbReference type="ARBA" id="ARBA00022692"/>
    </source>
</evidence>
<dbReference type="SUPFAM" id="SSF56954">
    <property type="entry name" value="Outer membrane efflux proteins (OEP)"/>
    <property type="match status" value="1"/>
</dbReference>
<dbReference type="Pfam" id="PF02321">
    <property type="entry name" value="OEP"/>
    <property type="match status" value="2"/>
</dbReference>
<dbReference type="Proteomes" id="UP000321168">
    <property type="component" value="Unassembled WGS sequence"/>
</dbReference>
<protein>
    <submittedName>
        <fullName evidence="8">TolC family protein</fullName>
    </submittedName>
</protein>
<dbReference type="RefSeq" id="WP_147015403.1">
    <property type="nucleotide sequence ID" value="NZ_VORB01000012.1"/>
</dbReference>
<reference evidence="8 9" key="1">
    <citation type="submission" date="2019-08" db="EMBL/GenBank/DDBJ databases">
        <title>Genome of Luteibaculum oceani JCM 18817.</title>
        <authorList>
            <person name="Bowman J.P."/>
        </authorList>
    </citation>
    <scope>NUCLEOTIDE SEQUENCE [LARGE SCALE GENOMIC DNA]</scope>
    <source>
        <strain evidence="8 9">JCM 18817</strain>
    </source>
</reference>
<gene>
    <name evidence="8" type="ORF">FRX97_11680</name>
</gene>
<dbReference type="GO" id="GO:1990281">
    <property type="term" value="C:efflux pump complex"/>
    <property type="evidence" value="ECO:0007669"/>
    <property type="project" value="TreeGrafter"/>
</dbReference>
<evidence type="ECO:0000256" key="6">
    <source>
        <dbReference type="ARBA" id="ARBA00023136"/>
    </source>
</evidence>
<evidence type="ECO:0000256" key="2">
    <source>
        <dbReference type="ARBA" id="ARBA00007613"/>
    </source>
</evidence>
<evidence type="ECO:0000256" key="1">
    <source>
        <dbReference type="ARBA" id="ARBA00004442"/>
    </source>
</evidence>
<keyword evidence="7" id="KW-0998">Cell outer membrane</keyword>
<dbReference type="Gene3D" id="1.20.1600.10">
    <property type="entry name" value="Outer membrane efflux proteins (OEP)"/>
    <property type="match status" value="1"/>
</dbReference>
<evidence type="ECO:0000313" key="9">
    <source>
        <dbReference type="Proteomes" id="UP000321168"/>
    </source>
</evidence>
<dbReference type="GO" id="GO:0009279">
    <property type="term" value="C:cell outer membrane"/>
    <property type="evidence" value="ECO:0007669"/>
    <property type="project" value="UniProtKB-SubCell"/>
</dbReference>
<comment type="subcellular location">
    <subcellularLocation>
        <location evidence="1">Cell outer membrane</location>
    </subcellularLocation>
</comment>